<comment type="caution">
    <text evidence="2">The sequence shown here is derived from an EMBL/GenBank/DDBJ whole genome shotgun (WGS) entry which is preliminary data.</text>
</comment>
<organism evidence="2">
    <name type="scientific">marine sediment metagenome</name>
    <dbReference type="NCBI Taxonomy" id="412755"/>
    <lineage>
        <taxon>unclassified sequences</taxon>
        <taxon>metagenomes</taxon>
        <taxon>ecological metagenomes</taxon>
    </lineage>
</organism>
<name>A0A0F9JFJ8_9ZZZZ</name>
<keyword evidence="1" id="KW-0472">Membrane</keyword>
<reference evidence="2" key="1">
    <citation type="journal article" date="2015" name="Nature">
        <title>Complex archaea that bridge the gap between prokaryotes and eukaryotes.</title>
        <authorList>
            <person name="Spang A."/>
            <person name="Saw J.H."/>
            <person name="Jorgensen S.L."/>
            <person name="Zaremba-Niedzwiedzka K."/>
            <person name="Martijn J."/>
            <person name="Lind A.E."/>
            <person name="van Eijk R."/>
            <person name="Schleper C."/>
            <person name="Guy L."/>
            <person name="Ettema T.J."/>
        </authorList>
    </citation>
    <scope>NUCLEOTIDE SEQUENCE</scope>
</reference>
<protein>
    <submittedName>
        <fullName evidence="2">Uncharacterized protein</fullName>
    </submittedName>
</protein>
<dbReference type="EMBL" id="LAZR01010138">
    <property type="protein sequence ID" value="KKM68609.1"/>
    <property type="molecule type" value="Genomic_DNA"/>
</dbReference>
<evidence type="ECO:0000256" key="1">
    <source>
        <dbReference type="SAM" id="Phobius"/>
    </source>
</evidence>
<gene>
    <name evidence="2" type="ORF">LCGC14_1459240</name>
</gene>
<accession>A0A0F9JFJ8</accession>
<keyword evidence="1" id="KW-0812">Transmembrane</keyword>
<evidence type="ECO:0000313" key="2">
    <source>
        <dbReference type="EMBL" id="KKM68609.1"/>
    </source>
</evidence>
<feature type="transmembrane region" description="Helical" evidence="1">
    <location>
        <begin position="5"/>
        <end position="22"/>
    </location>
</feature>
<sequence>MIEILITIGTVLGVFYILTNWLDVKEYPRLVLWVVRPCLVCSALCLNVAIVLMVLGYY</sequence>
<proteinExistence type="predicted"/>
<feature type="transmembrane region" description="Helical" evidence="1">
    <location>
        <begin position="34"/>
        <end position="57"/>
    </location>
</feature>
<dbReference type="AlphaFoldDB" id="A0A0F9JFJ8"/>
<keyword evidence="1" id="KW-1133">Transmembrane helix</keyword>